<keyword evidence="3" id="KW-1185">Reference proteome</keyword>
<evidence type="ECO:0000313" key="3">
    <source>
        <dbReference type="Proteomes" id="UP000054937"/>
    </source>
</evidence>
<reference evidence="2 3" key="1">
    <citation type="journal article" date="2015" name="Sci. Rep.">
        <title>Genome of the facultative scuticociliatosis pathogen Pseudocohnilembus persalinus provides insight into its virulence through horizontal gene transfer.</title>
        <authorList>
            <person name="Xiong J."/>
            <person name="Wang G."/>
            <person name="Cheng J."/>
            <person name="Tian M."/>
            <person name="Pan X."/>
            <person name="Warren A."/>
            <person name="Jiang C."/>
            <person name="Yuan D."/>
            <person name="Miao W."/>
        </authorList>
    </citation>
    <scope>NUCLEOTIDE SEQUENCE [LARGE SCALE GENOMIC DNA]</scope>
    <source>
        <strain evidence="2">36N120E</strain>
    </source>
</reference>
<dbReference type="AlphaFoldDB" id="A0A0V0QAN5"/>
<gene>
    <name evidence="2" type="ORF">PPERSA_04595</name>
</gene>
<dbReference type="Proteomes" id="UP000054937">
    <property type="component" value="Unassembled WGS sequence"/>
</dbReference>
<dbReference type="OrthoDB" id="8831087at2759"/>
<feature type="signal peptide" evidence="1">
    <location>
        <begin position="1"/>
        <end position="17"/>
    </location>
</feature>
<evidence type="ECO:0008006" key="4">
    <source>
        <dbReference type="Google" id="ProtNLM"/>
    </source>
</evidence>
<accession>A0A0V0QAN5</accession>
<keyword evidence="1" id="KW-0732">Signal</keyword>
<organism evidence="2 3">
    <name type="scientific">Pseudocohnilembus persalinus</name>
    <name type="common">Ciliate</name>
    <dbReference type="NCBI Taxonomy" id="266149"/>
    <lineage>
        <taxon>Eukaryota</taxon>
        <taxon>Sar</taxon>
        <taxon>Alveolata</taxon>
        <taxon>Ciliophora</taxon>
        <taxon>Intramacronucleata</taxon>
        <taxon>Oligohymenophorea</taxon>
        <taxon>Scuticociliatia</taxon>
        <taxon>Philasterida</taxon>
        <taxon>Pseudocohnilembidae</taxon>
        <taxon>Pseudocohnilembus</taxon>
    </lineage>
</organism>
<evidence type="ECO:0000313" key="2">
    <source>
        <dbReference type="EMBL" id="KRW99233.1"/>
    </source>
</evidence>
<dbReference type="InParanoid" id="A0A0V0QAN5"/>
<proteinExistence type="predicted"/>
<dbReference type="EMBL" id="LDAU01000219">
    <property type="protein sequence ID" value="KRW99233.1"/>
    <property type="molecule type" value="Genomic_DNA"/>
</dbReference>
<sequence>MFKHILILSLALATVYSTRCTSDADCTDFRCDTTNQLCFTSCTDGNDQTHCKSNYCSQSSCIECDNNNFHCENNFQCYNTNTCAQQCDVYDNSGCRDGYICFGYDMCVKCYDDAHCTDNFQCNTSAQSNDPDYRTCATSCSAVDNSGCAGDYLCDGNNNCVECLSDKNCSSELVCSSGTCVSADADTDGENTEDEEAFGFNNKFSLIFALAVIAQLL</sequence>
<comment type="caution">
    <text evidence="2">The sequence shown here is derived from an EMBL/GenBank/DDBJ whole genome shotgun (WGS) entry which is preliminary data.</text>
</comment>
<name>A0A0V0QAN5_PSEPJ</name>
<feature type="chain" id="PRO_5006867378" description="Insulin-like growth factor binding protein, N-terminal" evidence="1">
    <location>
        <begin position="18"/>
        <end position="217"/>
    </location>
</feature>
<evidence type="ECO:0000256" key="1">
    <source>
        <dbReference type="SAM" id="SignalP"/>
    </source>
</evidence>
<protein>
    <recommendedName>
        <fullName evidence="4">Insulin-like growth factor binding protein, N-terminal</fullName>
    </recommendedName>
</protein>